<dbReference type="EMBL" id="SNQI01000003">
    <property type="protein sequence ID" value="TEW73963.1"/>
    <property type="molecule type" value="Genomic_DNA"/>
</dbReference>
<evidence type="ECO:0000313" key="16">
    <source>
        <dbReference type="Proteomes" id="UP000298517"/>
    </source>
</evidence>
<dbReference type="InterPro" id="IPR029016">
    <property type="entry name" value="GAF-like_dom_sf"/>
</dbReference>
<dbReference type="SUPFAM" id="SSF55785">
    <property type="entry name" value="PYP-like sensor domain (PAS domain)"/>
    <property type="match status" value="7"/>
</dbReference>
<dbReference type="SUPFAM" id="SSF47384">
    <property type="entry name" value="Homodimeric domain of signal transducing histidine kinase"/>
    <property type="match status" value="1"/>
</dbReference>
<dbReference type="PROSITE" id="PS50113">
    <property type="entry name" value="PAC"/>
    <property type="match status" value="6"/>
</dbReference>
<dbReference type="NCBIfam" id="TIGR00229">
    <property type="entry name" value="sensory_box"/>
    <property type="match status" value="6"/>
</dbReference>
<comment type="catalytic activity">
    <reaction evidence="1">
        <text>ATP + protein L-histidine = ADP + protein N-phospho-L-histidine.</text>
        <dbReference type="EC" id="2.7.13.3"/>
    </reaction>
</comment>
<evidence type="ECO:0000256" key="7">
    <source>
        <dbReference type="ARBA" id="ARBA00022840"/>
    </source>
</evidence>
<feature type="domain" description="PAC" evidence="14">
    <location>
        <begin position="1200"/>
        <end position="1252"/>
    </location>
</feature>
<dbReference type="Proteomes" id="UP000298517">
    <property type="component" value="Unassembled WGS sequence"/>
</dbReference>
<evidence type="ECO:0000256" key="1">
    <source>
        <dbReference type="ARBA" id="ARBA00000085"/>
    </source>
</evidence>
<dbReference type="OrthoDB" id="9811889at2"/>
<dbReference type="Pfam" id="PF00512">
    <property type="entry name" value="HisKA"/>
    <property type="match status" value="1"/>
</dbReference>
<gene>
    <name evidence="15" type="ORF">E2488_10845</name>
</gene>
<keyword evidence="3 9" id="KW-0597">Phosphoprotein</keyword>
<feature type="coiled-coil region" evidence="10">
    <location>
        <begin position="1243"/>
        <end position="1270"/>
    </location>
</feature>
<dbReference type="CDD" id="cd00082">
    <property type="entry name" value="HisKA"/>
    <property type="match status" value="1"/>
</dbReference>
<dbReference type="InterPro" id="IPR013655">
    <property type="entry name" value="PAS_fold_3"/>
</dbReference>
<evidence type="ECO:0000256" key="6">
    <source>
        <dbReference type="ARBA" id="ARBA00022777"/>
    </source>
</evidence>
<evidence type="ECO:0000259" key="11">
    <source>
        <dbReference type="PROSITE" id="PS50109"/>
    </source>
</evidence>
<dbReference type="InterPro" id="IPR001789">
    <property type="entry name" value="Sig_transdc_resp-reg_receiver"/>
</dbReference>
<keyword evidence="4" id="KW-0808">Transferase</keyword>
<evidence type="ECO:0000259" key="12">
    <source>
        <dbReference type="PROSITE" id="PS50110"/>
    </source>
</evidence>
<feature type="domain" description="Histidine kinase" evidence="11">
    <location>
        <begin position="1277"/>
        <end position="1495"/>
    </location>
</feature>
<evidence type="ECO:0000259" key="13">
    <source>
        <dbReference type="PROSITE" id="PS50112"/>
    </source>
</evidence>
<feature type="domain" description="PAS" evidence="13">
    <location>
        <begin position="193"/>
        <end position="225"/>
    </location>
</feature>
<dbReference type="SMART" id="SM00448">
    <property type="entry name" value="REC"/>
    <property type="match status" value="1"/>
</dbReference>
<dbReference type="InterPro" id="IPR036890">
    <property type="entry name" value="HATPase_C_sf"/>
</dbReference>
<dbReference type="InterPro" id="IPR000700">
    <property type="entry name" value="PAS-assoc_C"/>
</dbReference>
<keyword evidence="16" id="KW-1185">Reference proteome</keyword>
<evidence type="ECO:0000256" key="10">
    <source>
        <dbReference type="SAM" id="Coils"/>
    </source>
</evidence>
<dbReference type="FunFam" id="1.10.287.130:FF:000002">
    <property type="entry name" value="Two-component osmosensing histidine kinase"/>
    <property type="match status" value="1"/>
</dbReference>
<dbReference type="PANTHER" id="PTHR43304:SF1">
    <property type="entry name" value="PAC DOMAIN-CONTAINING PROTEIN"/>
    <property type="match status" value="1"/>
</dbReference>
<dbReference type="InterPro" id="IPR036097">
    <property type="entry name" value="HisK_dim/P_sf"/>
</dbReference>
<keyword evidence="7" id="KW-0067">ATP-binding</keyword>
<organism evidence="15 16">
    <name type="scientific">Gramella jeungdoensis</name>
    <dbReference type="NCBI Taxonomy" id="708091"/>
    <lineage>
        <taxon>Bacteria</taxon>
        <taxon>Pseudomonadati</taxon>
        <taxon>Bacteroidota</taxon>
        <taxon>Flavobacteriia</taxon>
        <taxon>Flavobacteriales</taxon>
        <taxon>Flavobacteriaceae</taxon>
        <taxon>Christiangramia</taxon>
    </lineage>
</organism>
<dbReference type="Gene3D" id="1.10.287.130">
    <property type="match status" value="1"/>
</dbReference>
<dbReference type="GO" id="GO:0005524">
    <property type="term" value="F:ATP binding"/>
    <property type="evidence" value="ECO:0007669"/>
    <property type="project" value="UniProtKB-KW"/>
</dbReference>
<evidence type="ECO:0000256" key="8">
    <source>
        <dbReference type="ARBA" id="ARBA00023012"/>
    </source>
</evidence>
<keyword evidence="5" id="KW-0547">Nucleotide-binding</keyword>
<evidence type="ECO:0000256" key="5">
    <source>
        <dbReference type="ARBA" id="ARBA00022741"/>
    </source>
</evidence>
<dbReference type="CDD" id="cd17546">
    <property type="entry name" value="REC_hyHK_CKI1_RcsC-like"/>
    <property type="match status" value="1"/>
</dbReference>
<sequence>MVDKYIEKTLKFISENGYKLEGNEFLKETAIFLTKLLDVNYVIIDKYSIKEQDIAKIECFYTNKEQKFFPKTSYNLSNTPCENVINKSICSYPSNAKNLFPKDTLLTKLNIESYIGIPLWSSKMEPIGLIAIMHNKPIVDVNTVEKIIKILAIKIENILENIIFNEQITTKNIDIETSQKNFEKLSNLTFEGILIHKEGVAIDVNLSFAKMFGYEKEALIGKNVINILFDKQFHQKFYNNSKKPHAFSYEMEGIRKDKTRFFVEIESKFIELKDDEKIRVSSFRDISRRKQAEFNLNEAQKIAKIGTFVLDIASGFWESTPVLDEILGIDKNFIKNSENLAFIIYPEDQEIVSIDIKDLVEKKIASYDKEYRIIRNNDKQVRWVNSLGKLEFDSSGNPIKIIGTVQDITITKNRNRELEKALQKAEESENSLFEAQKIAELGSYSFDITNGFWSSSIILNKIFGIKESYVKDVTNWIQLIHPDDREEMISYLETNILKNHESFDKQYRIIRNNDKEIKWVHGFGKLNFDEKGKPTQLVGTIQDVTSILEIQEALQKAKQVAEESELLFKSLIEHAGDAMYLSDFDGNIIQVNNKAIKNSGYSRKELLSMNTKQLEAEFNELDRKKSAWSELTRKNNITIETLHKRKDGLVFPVEINIAVLKIGVKKLLLGFARDISIRKKRLKEFKLLSTAVNQSANAIVITDINGNIEFTNPKFSLLTGYGAQEVKGKSPNILNSGLHPEKFFKNLWDTILNGEDWQGVFQNKTKDGTLIWDSTTITPVKNDVGEITNFLAIKEDITEQKNSEINLNAAYAKIEENENYLKRILQTANEGFWIINNKAQTTDVNIKMCSILGYKKEEFIGKSIFDFVDKKNRTIFKNQIKQREKGLSTTYEIELIKKSGENVICLFNTSPIYDNENIRKGSFALVTDITTLKLSSNKLKLRNKELNRLSKELFEKNQLLNISRDRFVNLFEHSPVSLWEEDFSEVKNFIKSKGVKNKDLEEYFNNNHNFLLECILKISIIKVNKNTLSLFGAKDIEELKIHLKNSNRDINFQTLKKEILAIVLGNKTFSCETEFSKIDGTLISAVIKSKIDSDGKAIVSVLDITDIKNTRDQLKKAKLKAEKSDERYRLAVSATGLGIWDWDVISNKAFYSKLYKMQLGYEDHELENVFSTWENLLHPDDYESTVLKFKNYLKNPVGQYLSEFRMKHKNGSYISIFSMAESIKNEKGEVIRMFGSHRDITVRKKALKNLEEQTAELVKSKEKAEESNRLKTEFLNNMSHEIRTPMNGILGFSQFLLDENLPISKRNYFIKIIQNSGNQLLRVIDDILEISRLETKQVKVIEKPVCLNDLLMELFSVFDLKAKENQIPLYIKTGLSDEQSTIYADKSKLNKIISNLLENSFKYTNKGSINFGYKLINNNIEIFVKDTGIGINIEKQKIIFERFLQENEETSRASGGLGLGLSIAKENTELLGGEISVNSIKWKGSTFTVSIPYKPVNTNFKMHNFNENNNNIKEKLKYTILIAEDEEMNYLFLEILVSKIFNQNCNILHVIDGVEAVKLCKEKAAIDLILMDINMPKMNGLEATKKIREFSPNLPIIAQTAYSSIEDKEKAVSAGCNGFISKPINKEELKTIIDHHLNLK</sequence>
<protein>
    <recommendedName>
        <fullName evidence="2">histidine kinase</fullName>
        <ecNumber evidence="2">2.7.13.3</ecNumber>
    </recommendedName>
</protein>
<accession>A0A4Y8ARZ7</accession>
<dbReference type="PANTHER" id="PTHR43304">
    <property type="entry name" value="PHYTOCHROME-LIKE PROTEIN CPH1"/>
    <property type="match status" value="1"/>
</dbReference>
<dbReference type="Gene3D" id="3.30.565.10">
    <property type="entry name" value="Histidine kinase-like ATPase, C-terminal domain"/>
    <property type="match status" value="1"/>
</dbReference>
<dbReference type="InterPro" id="IPR035965">
    <property type="entry name" value="PAS-like_dom_sf"/>
</dbReference>
<dbReference type="GO" id="GO:0000155">
    <property type="term" value="F:phosphorelay sensor kinase activity"/>
    <property type="evidence" value="ECO:0007669"/>
    <property type="project" value="InterPro"/>
</dbReference>
<keyword evidence="6" id="KW-0418">Kinase</keyword>
<dbReference type="SMART" id="SM00086">
    <property type="entry name" value="PAC"/>
    <property type="match status" value="7"/>
</dbReference>
<feature type="domain" description="PAC" evidence="14">
    <location>
        <begin position="247"/>
        <end position="298"/>
    </location>
</feature>
<dbReference type="SMART" id="SM00091">
    <property type="entry name" value="PAS"/>
    <property type="match status" value="7"/>
</dbReference>
<dbReference type="PROSITE" id="PS50109">
    <property type="entry name" value="HIS_KIN"/>
    <property type="match status" value="1"/>
</dbReference>
<dbReference type="Gene3D" id="3.40.50.2300">
    <property type="match status" value="1"/>
</dbReference>
<dbReference type="InterPro" id="IPR001610">
    <property type="entry name" value="PAC"/>
</dbReference>
<dbReference type="SMART" id="SM00387">
    <property type="entry name" value="HATPase_c"/>
    <property type="match status" value="1"/>
</dbReference>
<feature type="domain" description="PAS" evidence="13">
    <location>
        <begin position="564"/>
        <end position="610"/>
    </location>
</feature>
<dbReference type="Pfam" id="PF13426">
    <property type="entry name" value="PAS_9"/>
    <property type="match status" value="4"/>
</dbReference>
<dbReference type="InterPro" id="IPR004358">
    <property type="entry name" value="Sig_transdc_His_kin-like_C"/>
</dbReference>
<feature type="domain" description="PAS" evidence="13">
    <location>
        <begin position="684"/>
        <end position="741"/>
    </location>
</feature>
<dbReference type="SMART" id="SM00388">
    <property type="entry name" value="HisKA"/>
    <property type="match status" value="1"/>
</dbReference>
<feature type="modified residue" description="4-aspartylphosphate" evidence="9">
    <location>
        <position position="1572"/>
    </location>
</feature>
<dbReference type="SUPFAM" id="SSF55781">
    <property type="entry name" value="GAF domain-like"/>
    <property type="match status" value="1"/>
</dbReference>
<evidence type="ECO:0000256" key="2">
    <source>
        <dbReference type="ARBA" id="ARBA00012438"/>
    </source>
</evidence>
<feature type="domain" description="PAC" evidence="14">
    <location>
        <begin position="755"/>
        <end position="809"/>
    </location>
</feature>
<dbReference type="InterPro" id="IPR011006">
    <property type="entry name" value="CheY-like_superfamily"/>
</dbReference>
<feature type="coiled-coil region" evidence="10">
    <location>
        <begin position="408"/>
        <end position="438"/>
    </location>
</feature>
<dbReference type="EC" id="2.7.13.3" evidence="2"/>
<comment type="caution">
    <text evidence="15">The sequence shown here is derived from an EMBL/GenBank/DDBJ whole genome shotgun (WGS) entry which is preliminary data.</text>
</comment>
<feature type="domain" description="Response regulatory" evidence="12">
    <location>
        <begin position="1519"/>
        <end position="1637"/>
    </location>
</feature>
<dbReference type="PROSITE" id="PS50112">
    <property type="entry name" value="PAS"/>
    <property type="match status" value="4"/>
</dbReference>
<dbReference type="Pfam" id="PF00072">
    <property type="entry name" value="Response_reg"/>
    <property type="match status" value="1"/>
</dbReference>
<feature type="domain" description="PAC" evidence="14">
    <location>
        <begin position="889"/>
        <end position="941"/>
    </location>
</feature>
<proteinExistence type="predicted"/>
<dbReference type="Pfam" id="PF02518">
    <property type="entry name" value="HATPase_c"/>
    <property type="match status" value="1"/>
</dbReference>
<reference evidence="15 16" key="1">
    <citation type="journal article" date="2011" name="J. Microbiol.">
        <title>Gramella jeungdoensis sp. nov., isolated from a solar saltern in Korea.</title>
        <authorList>
            <person name="Joung Y."/>
            <person name="Kim H."/>
            <person name="Jang T."/>
            <person name="Ahn T.S."/>
            <person name="Joh K."/>
        </authorList>
    </citation>
    <scope>NUCLEOTIDE SEQUENCE [LARGE SCALE GENOMIC DNA]</scope>
    <source>
        <strain evidence="15 16">KCTC 23123</strain>
    </source>
</reference>
<dbReference type="RefSeq" id="WP_134248362.1">
    <property type="nucleotide sequence ID" value="NZ_SNQI01000003.1"/>
</dbReference>
<keyword evidence="10" id="KW-0175">Coiled coil</keyword>
<dbReference type="InterPro" id="IPR003661">
    <property type="entry name" value="HisK_dim/P_dom"/>
</dbReference>
<dbReference type="InterPro" id="IPR000014">
    <property type="entry name" value="PAS"/>
</dbReference>
<evidence type="ECO:0000256" key="3">
    <source>
        <dbReference type="ARBA" id="ARBA00022553"/>
    </source>
</evidence>
<feature type="domain" description="PAC" evidence="14">
    <location>
        <begin position="367"/>
        <end position="420"/>
    </location>
</feature>
<evidence type="ECO:0000259" key="14">
    <source>
        <dbReference type="PROSITE" id="PS50113"/>
    </source>
</evidence>
<feature type="domain" description="PAC" evidence="14">
    <location>
        <begin position="503"/>
        <end position="556"/>
    </location>
</feature>
<dbReference type="Gene3D" id="2.10.70.100">
    <property type="match status" value="2"/>
</dbReference>
<evidence type="ECO:0000313" key="15">
    <source>
        <dbReference type="EMBL" id="TEW73963.1"/>
    </source>
</evidence>
<dbReference type="InterPro" id="IPR052162">
    <property type="entry name" value="Sensor_kinase/Photoreceptor"/>
</dbReference>
<name>A0A4Y8ARZ7_9FLAO</name>
<evidence type="ECO:0000256" key="4">
    <source>
        <dbReference type="ARBA" id="ARBA00022679"/>
    </source>
</evidence>
<dbReference type="PRINTS" id="PR00344">
    <property type="entry name" value="BCTRLSENSOR"/>
</dbReference>
<dbReference type="SUPFAM" id="SSF52172">
    <property type="entry name" value="CheY-like"/>
    <property type="match status" value="1"/>
</dbReference>
<dbReference type="Gene3D" id="3.30.450.40">
    <property type="match status" value="1"/>
</dbReference>
<dbReference type="Gene3D" id="3.30.450.20">
    <property type="entry name" value="PAS domain"/>
    <property type="match status" value="7"/>
</dbReference>
<evidence type="ECO:0000256" key="9">
    <source>
        <dbReference type="PROSITE-ProRule" id="PRU00169"/>
    </source>
</evidence>
<dbReference type="PROSITE" id="PS50110">
    <property type="entry name" value="RESPONSE_REGULATORY"/>
    <property type="match status" value="1"/>
</dbReference>
<feature type="domain" description="PAS" evidence="13">
    <location>
        <begin position="817"/>
        <end position="882"/>
    </location>
</feature>
<dbReference type="InterPro" id="IPR005467">
    <property type="entry name" value="His_kinase_dom"/>
</dbReference>
<dbReference type="InterPro" id="IPR003594">
    <property type="entry name" value="HATPase_dom"/>
</dbReference>
<keyword evidence="8" id="KW-0902">Two-component regulatory system</keyword>
<dbReference type="CDD" id="cd00130">
    <property type="entry name" value="PAS"/>
    <property type="match status" value="7"/>
</dbReference>
<dbReference type="Pfam" id="PF08447">
    <property type="entry name" value="PAS_3"/>
    <property type="match status" value="3"/>
</dbReference>
<dbReference type="SUPFAM" id="SSF55874">
    <property type="entry name" value="ATPase domain of HSP90 chaperone/DNA topoisomerase II/histidine kinase"/>
    <property type="match status" value="1"/>
</dbReference>